<protein>
    <submittedName>
        <fullName evidence="3">TonB-dependent receptor</fullName>
    </submittedName>
</protein>
<gene>
    <name evidence="3" type="ORF">VRU48_11640</name>
</gene>
<evidence type="ECO:0000259" key="2">
    <source>
        <dbReference type="Pfam" id="PF14905"/>
    </source>
</evidence>
<feature type="signal peptide" evidence="1">
    <location>
        <begin position="1"/>
        <end position="22"/>
    </location>
</feature>
<dbReference type="SUPFAM" id="SSF56935">
    <property type="entry name" value="Porins"/>
    <property type="match status" value="1"/>
</dbReference>
<dbReference type="RefSeq" id="WP_330108082.1">
    <property type="nucleotide sequence ID" value="NZ_JAZDQT010000002.1"/>
</dbReference>
<keyword evidence="4" id="KW-1185">Reference proteome</keyword>
<evidence type="ECO:0000313" key="4">
    <source>
        <dbReference type="Proteomes" id="UP001336835"/>
    </source>
</evidence>
<sequence>MKTTLKITLMLLLCSLCTKVFAQETTTVNGKLFSAKSGEAIPYAAAVLTETADSTKRTGVITNFSGEFGFKDLKRTEYQLKLSALGYKTIRMKVVANNSVVNLGTLKMEEDAISLKEVNVTGQQANMKVKKDTLEFNAGAFKTKPNAAVEELLKKLPGVEIDKDGNILVQGQKVSRLTVDGKDFFGTDPKTATKNLPADAIAKVQIVDSKTQEAKATGIDDGQREKVLNLTIKEDKKNGWFGNANVAGGTTDKYNGYLSANHFNKNLQFAVLGMSNNVNNASFNFEDLNSFTGGNIGNIFAPPAGGSFSINVNNGKTTIGGSGVFDNNAIGDVSTHSGGVNYSNTWGKKNTLALSTSYFTYFSSGLGNRLSNVQDLGQDDILRTAEQAVRNSDNQAHRFNLRAEYHPDSLTDIILRPNVILNYSTNINNRNFNSAFDASGKSNEGTQYLKQKNVTPSLFGEFSVLRRMANNKGSVSLRLNGTQNTFNSDWINRSFINNYTNGAPVANNTDQQASQENISKTYTINANYVRPVFNKRWNASLGYIYNRSIVDAEQLTYDYNPLTSKYEIIVPAYSNTLDNHNWLQAARVGFIYARTEWTYNFGFGLQQTGLDAALLNSGGVNVGNISKTYYNVLPRLNISFKNKNNQTIQLNYNANVNLPSVNDLQPVQNNNNPLYQRIGNPDLNARKNHRVSINFNTFSPDNNRYWNGYFLYNLSFDDIGNDVNYVNGIQLVKPVNVDGNYYINTGSYFGMPLKLKGMRMGYGINFNLSHATSFINAEKNITNRYGFGPNASLSYDVDEKLNTGLYVNVSYNKVNNSIPTAIDNKYFNFYNSANISYELFKNFRVDAQLEHNGTAGRTGGFNNNVFLLNAGLEKYFMERRFTLALKGFDILKQNTNIDRLVNNSRIEDVRYNNITRYFYLSVNYKIAKVGATNGRSNPRSTVN</sequence>
<organism evidence="3 4">
    <name type="scientific">Pedobacter albus</name>
    <dbReference type="NCBI Taxonomy" id="3113905"/>
    <lineage>
        <taxon>Bacteria</taxon>
        <taxon>Pseudomonadati</taxon>
        <taxon>Bacteroidota</taxon>
        <taxon>Sphingobacteriia</taxon>
        <taxon>Sphingobacteriales</taxon>
        <taxon>Sphingobacteriaceae</taxon>
        <taxon>Pedobacter</taxon>
    </lineage>
</organism>
<comment type="caution">
    <text evidence="3">The sequence shown here is derived from an EMBL/GenBank/DDBJ whole genome shotgun (WGS) entry which is preliminary data.</text>
</comment>
<feature type="domain" description="Outer membrane protein beta-barrel" evidence="2">
    <location>
        <begin position="474"/>
        <end position="924"/>
    </location>
</feature>
<dbReference type="SUPFAM" id="SSF49464">
    <property type="entry name" value="Carboxypeptidase regulatory domain-like"/>
    <property type="match status" value="1"/>
</dbReference>
<keyword evidence="3" id="KW-0675">Receptor</keyword>
<reference evidence="3 4" key="1">
    <citation type="submission" date="2024-01" db="EMBL/GenBank/DDBJ databases">
        <title>Pedobacter sp. nov., isolated from fresh soil.</title>
        <authorList>
            <person name="Le N.T.T."/>
        </authorList>
    </citation>
    <scope>NUCLEOTIDE SEQUENCE [LARGE SCALE GENOMIC DNA]</scope>
    <source>
        <strain evidence="3 4">KR3-3</strain>
    </source>
</reference>
<evidence type="ECO:0000313" key="3">
    <source>
        <dbReference type="EMBL" id="MEE1945762.1"/>
    </source>
</evidence>
<dbReference type="Proteomes" id="UP001336835">
    <property type="component" value="Unassembled WGS sequence"/>
</dbReference>
<name>A0ABU7I8G6_9SPHI</name>
<dbReference type="Pfam" id="PF14905">
    <property type="entry name" value="OMP_b-brl_3"/>
    <property type="match status" value="1"/>
</dbReference>
<evidence type="ECO:0000256" key="1">
    <source>
        <dbReference type="SAM" id="SignalP"/>
    </source>
</evidence>
<proteinExistence type="predicted"/>
<keyword evidence="1" id="KW-0732">Signal</keyword>
<dbReference type="Pfam" id="PF13715">
    <property type="entry name" value="CarbopepD_reg_2"/>
    <property type="match status" value="1"/>
</dbReference>
<dbReference type="InterPro" id="IPR008969">
    <property type="entry name" value="CarboxyPept-like_regulatory"/>
</dbReference>
<dbReference type="EMBL" id="JAZDQT010000002">
    <property type="protein sequence ID" value="MEE1945762.1"/>
    <property type="molecule type" value="Genomic_DNA"/>
</dbReference>
<dbReference type="InterPro" id="IPR041700">
    <property type="entry name" value="OMP_b-brl_3"/>
</dbReference>
<feature type="chain" id="PRO_5046316421" evidence="1">
    <location>
        <begin position="23"/>
        <end position="943"/>
    </location>
</feature>
<accession>A0ABU7I8G6</accession>